<keyword evidence="2" id="KW-1185">Reference proteome</keyword>
<accession>A0A7M4DJZ3</accession>
<name>A0A7M4DJZ3_9MICO</name>
<organism evidence="1 2">
    <name type="scientific">Occultella aeris</name>
    <dbReference type="NCBI Taxonomy" id="2761496"/>
    <lineage>
        <taxon>Bacteria</taxon>
        <taxon>Bacillati</taxon>
        <taxon>Actinomycetota</taxon>
        <taxon>Actinomycetes</taxon>
        <taxon>Micrococcales</taxon>
        <taxon>Ruaniaceae</taxon>
        <taxon>Occultella</taxon>
    </lineage>
</organism>
<dbReference type="Gene3D" id="1.10.287.1060">
    <property type="entry name" value="ESAT-6-like"/>
    <property type="match status" value="1"/>
</dbReference>
<comment type="caution">
    <text evidence="1">The sequence shown here is derived from an EMBL/GenBank/DDBJ whole genome shotgun (WGS) entry which is preliminary data.</text>
</comment>
<dbReference type="RefSeq" id="WP_156741211.1">
    <property type="nucleotide sequence ID" value="NZ_CACRYJ010000034.1"/>
</dbReference>
<gene>
    <name evidence="1" type="ORF">HALOF300_02455</name>
</gene>
<evidence type="ECO:0000313" key="2">
    <source>
        <dbReference type="Proteomes" id="UP000419743"/>
    </source>
</evidence>
<dbReference type="EMBL" id="CACRYJ010000034">
    <property type="protein sequence ID" value="VZO37380.1"/>
    <property type="molecule type" value="Genomic_DNA"/>
</dbReference>
<dbReference type="AlphaFoldDB" id="A0A7M4DJZ3"/>
<protein>
    <submittedName>
        <fullName evidence="1">Uncharacterized protein</fullName>
    </submittedName>
</protein>
<proteinExistence type="predicted"/>
<dbReference type="Proteomes" id="UP000419743">
    <property type="component" value="Unassembled WGS sequence"/>
</dbReference>
<reference evidence="1 2" key="1">
    <citation type="submission" date="2019-11" db="EMBL/GenBank/DDBJ databases">
        <authorList>
            <person name="Criscuolo A."/>
        </authorList>
    </citation>
    <scope>NUCLEOTIDE SEQUENCE [LARGE SCALE GENOMIC DNA]</scope>
    <source>
        <strain evidence="1">CIP111667</strain>
    </source>
</reference>
<evidence type="ECO:0000313" key="1">
    <source>
        <dbReference type="EMBL" id="VZO37380.1"/>
    </source>
</evidence>
<sequence length="103" mass="10601">MASVEVVPADLAAAAARLEEAREGVASVRTADDLATVTSALAGAESARAAEELATAWKQRFRAWDTAAQNQIEAMGVSAQAYEEQDGEGATAFNAISPPLGAH</sequence>